<organism evidence="3">
    <name type="scientific">viral metagenome</name>
    <dbReference type="NCBI Taxonomy" id="1070528"/>
    <lineage>
        <taxon>unclassified sequences</taxon>
        <taxon>metagenomes</taxon>
        <taxon>organismal metagenomes</taxon>
    </lineage>
</organism>
<name>A0A6C0LG13_9ZZZZ</name>
<reference evidence="3" key="1">
    <citation type="journal article" date="2020" name="Nature">
        <title>Giant virus diversity and host interactions through global metagenomics.</title>
        <authorList>
            <person name="Schulz F."/>
            <person name="Roux S."/>
            <person name="Paez-Espino D."/>
            <person name="Jungbluth S."/>
            <person name="Walsh D.A."/>
            <person name="Denef V.J."/>
            <person name="McMahon K.D."/>
            <person name="Konstantinidis K.T."/>
            <person name="Eloe-Fadrosh E.A."/>
            <person name="Kyrpides N.C."/>
            <person name="Woyke T."/>
        </authorList>
    </citation>
    <scope>NUCLEOTIDE SEQUENCE</scope>
    <source>
        <strain evidence="3">GVMAG-M-3300027770-17</strain>
    </source>
</reference>
<keyword evidence="1" id="KW-0808">Transferase</keyword>
<feature type="domain" description="Glycosyl transferase CAP10" evidence="2">
    <location>
        <begin position="142"/>
        <end position="400"/>
    </location>
</feature>
<dbReference type="PANTHER" id="PTHR12203">
    <property type="entry name" value="KDEL LYS-ASP-GLU-LEU CONTAINING - RELATED"/>
    <property type="match status" value="1"/>
</dbReference>
<evidence type="ECO:0000256" key="1">
    <source>
        <dbReference type="ARBA" id="ARBA00022679"/>
    </source>
</evidence>
<dbReference type="SMART" id="SM00672">
    <property type="entry name" value="CAP10"/>
    <property type="match status" value="1"/>
</dbReference>
<dbReference type="InterPro" id="IPR051091">
    <property type="entry name" value="O-Glucosyltr/Glycosyltrsf_90"/>
</dbReference>
<dbReference type="EMBL" id="MN740468">
    <property type="protein sequence ID" value="QHU28092.1"/>
    <property type="molecule type" value="Genomic_DNA"/>
</dbReference>
<dbReference type="PANTHER" id="PTHR12203:SF35">
    <property type="entry name" value="PROTEIN O-GLUCOSYLTRANSFERASE 1"/>
    <property type="match status" value="1"/>
</dbReference>
<dbReference type="Pfam" id="PF05686">
    <property type="entry name" value="Glyco_transf_90"/>
    <property type="match status" value="1"/>
</dbReference>
<proteinExistence type="predicted"/>
<evidence type="ECO:0000313" key="3">
    <source>
        <dbReference type="EMBL" id="QHU28092.1"/>
    </source>
</evidence>
<sequence length="400" mass="46478">MRILTNYQDTLEFLKPFIKNSKSKSNLKTLPPQIHGPWYQDIESVENTLKYIFEKLHHNCYILCSSESEFEFIKLESSTTAPSLKPYLEQKLNKTIKGQKRKSLLKTIRKKQWRVMQCIVKEFSNGSFATEFQEFLNSLNGKIPEGIFVFSLTDAQILREDGKEPWQMITGSKDLGLYKFNKHLPLLAYSGQQGYWDIPIPTQDDIDYVKNPQDIPTIEWSQKIQKAVFRGNPTGCGYTTETNMRLKISTLKSSLLDAGIIQNKSSSLKFDPIEGLGELNQPQIKKVPKLDLINEQIKFKYIVHIDGNVLAYRLLKSMLLGSLILRVRSPYIHWLDHIMEEGKHFIYVKEDLSDLEQRIEWCIQNDSKAKKIAQQGQRFAQKVLTKDFINKYFLKLLKSL</sequence>
<dbReference type="GO" id="GO:0016740">
    <property type="term" value="F:transferase activity"/>
    <property type="evidence" value="ECO:0007669"/>
    <property type="project" value="UniProtKB-KW"/>
</dbReference>
<accession>A0A6C0LG13</accession>
<evidence type="ECO:0000259" key="2">
    <source>
        <dbReference type="SMART" id="SM00672"/>
    </source>
</evidence>
<protein>
    <recommendedName>
        <fullName evidence="2">Glycosyl transferase CAP10 domain-containing protein</fullName>
    </recommendedName>
</protein>
<dbReference type="AlphaFoldDB" id="A0A6C0LG13"/>
<dbReference type="InterPro" id="IPR006598">
    <property type="entry name" value="CAP10"/>
</dbReference>